<feature type="domain" description="HMG box" evidence="3">
    <location>
        <begin position="16"/>
        <end position="88"/>
    </location>
</feature>
<proteinExistence type="predicted"/>
<dbReference type="Pfam" id="PF00505">
    <property type="entry name" value="HMG_box"/>
    <property type="match status" value="1"/>
</dbReference>
<protein>
    <recommendedName>
        <fullName evidence="3">HMG box domain-containing protein</fullName>
    </recommendedName>
</protein>
<dbReference type="AlphaFoldDB" id="A0A0D7B3Q3"/>
<feature type="region of interest" description="Disordered" evidence="2">
    <location>
        <begin position="256"/>
        <end position="279"/>
    </location>
</feature>
<evidence type="ECO:0000259" key="3">
    <source>
        <dbReference type="PROSITE" id="PS50118"/>
    </source>
</evidence>
<feature type="DNA-binding region" description="HMG box" evidence="1">
    <location>
        <begin position="16"/>
        <end position="88"/>
    </location>
</feature>
<dbReference type="OrthoDB" id="6247875at2759"/>
<dbReference type="EMBL" id="KN880650">
    <property type="protein sequence ID" value="KIY64166.1"/>
    <property type="molecule type" value="Genomic_DNA"/>
</dbReference>
<evidence type="ECO:0000313" key="5">
    <source>
        <dbReference type="Proteomes" id="UP000054007"/>
    </source>
</evidence>
<evidence type="ECO:0000313" key="4">
    <source>
        <dbReference type="EMBL" id="KIY64166.1"/>
    </source>
</evidence>
<keyword evidence="5" id="KW-1185">Reference proteome</keyword>
<dbReference type="InterPro" id="IPR036910">
    <property type="entry name" value="HMG_box_dom_sf"/>
</dbReference>
<dbReference type="PROSITE" id="PS50118">
    <property type="entry name" value="HMG_BOX_2"/>
    <property type="match status" value="1"/>
</dbReference>
<feature type="compositionally biased region" description="Pro residues" evidence="2">
    <location>
        <begin position="110"/>
        <end position="119"/>
    </location>
</feature>
<keyword evidence="1" id="KW-0238">DNA-binding</keyword>
<dbReference type="Gene3D" id="1.10.30.10">
    <property type="entry name" value="High mobility group box domain"/>
    <property type="match status" value="1"/>
</dbReference>
<feature type="compositionally biased region" description="Basic residues" evidence="2">
    <location>
        <begin position="96"/>
        <end position="109"/>
    </location>
</feature>
<feature type="region of interest" description="Disordered" evidence="2">
    <location>
        <begin position="75"/>
        <end position="184"/>
    </location>
</feature>
<accession>A0A0D7B3Q3</accession>
<dbReference type="InterPro" id="IPR009071">
    <property type="entry name" value="HMG_box_dom"/>
</dbReference>
<evidence type="ECO:0000256" key="1">
    <source>
        <dbReference type="PROSITE-ProRule" id="PRU00267"/>
    </source>
</evidence>
<keyword evidence="1" id="KW-0539">Nucleus</keyword>
<dbReference type="STRING" id="1314674.A0A0D7B3Q3"/>
<organism evidence="4 5">
    <name type="scientific">Cylindrobasidium torrendii FP15055 ss-10</name>
    <dbReference type="NCBI Taxonomy" id="1314674"/>
    <lineage>
        <taxon>Eukaryota</taxon>
        <taxon>Fungi</taxon>
        <taxon>Dikarya</taxon>
        <taxon>Basidiomycota</taxon>
        <taxon>Agaricomycotina</taxon>
        <taxon>Agaricomycetes</taxon>
        <taxon>Agaricomycetidae</taxon>
        <taxon>Agaricales</taxon>
        <taxon>Marasmiineae</taxon>
        <taxon>Physalacriaceae</taxon>
        <taxon>Cylindrobasidium</taxon>
    </lineage>
</organism>
<dbReference type="SUPFAM" id="SSF47095">
    <property type="entry name" value="HMG-box"/>
    <property type="match status" value="1"/>
</dbReference>
<gene>
    <name evidence="4" type="ORF">CYLTODRAFT_493331</name>
</gene>
<evidence type="ECO:0000256" key="2">
    <source>
        <dbReference type="SAM" id="MobiDB-lite"/>
    </source>
</evidence>
<sequence>MAHSRPYASRPSPQDIARPRNSFIFFRSAFKLNPTLFQTDRKSFPDQNSLSCAAAAVWRSLDDDGKAPYRKMALEEKERYQRDYPNYRYGATGAVRKARAKKQKRRPTRHTPPPPPPMPLHLKTEDSDDDNDVKMEEDAPTSPAVSSDGYSTPPPRTPSPNPTDASSPVLTSPPQTPSVGPSSQLFAFTSTDASLVDRKLFDSEITLPVPHDDGFADYRPMIPEPLDIEWQWPAQNEVKSEWDTFEDMFFSSPLSGELFPSRSPTAECKSPLRFFNEDP</sequence>
<dbReference type="GO" id="GO:0003677">
    <property type="term" value="F:DNA binding"/>
    <property type="evidence" value="ECO:0007669"/>
    <property type="project" value="UniProtKB-UniRule"/>
</dbReference>
<dbReference type="Proteomes" id="UP000054007">
    <property type="component" value="Unassembled WGS sequence"/>
</dbReference>
<feature type="compositionally biased region" description="Polar residues" evidence="2">
    <location>
        <begin position="164"/>
        <end position="184"/>
    </location>
</feature>
<name>A0A0D7B3Q3_9AGAR</name>
<dbReference type="GO" id="GO:0005634">
    <property type="term" value="C:nucleus"/>
    <property type="evidence" value="ECO:0007669"/>
    <property type="project" value="UniProtKB-UniRule"/>
</dbReference>
<reference evidence="4 5" key="1">
    <citation type="journal article" date="2015" name="Fungal Genet. Biol.">
        <title>Evolution of novel wood decay mechanisms in Agaricales revealed by the genome sequences of Fistulina hepatica and Cylindrobasidium torrendii.</title>
        <authorList>
            <person name="Floudas D."/>
            <person name="Held B.W."/>
            <person name="Riley R."/>
            <person name="Nagy L.G."/>
            <person name="Koehler G."/>
            <person name="Ransdell A.S."/>
            <person name="Younus H."/>
            <person name="Chow J."/>
            <person name="Chiniquy J."/>
            <person name="Lipzen A."/>
            <person name="Tritt A."/>
            <person name="Sun H."/>
            <person name="Haridas S."/>
            <person name="LaButti K."/>
            <person name="Ohm R.A."/>
            <person name="Kues U."/>
            <person name="Blanchette R.A."/>
            <person name="Grigoriev I.V."/>
            <person name="Minto R.E."/>
            <person name="Hibbett D.S."/>
        </authorList>
    </citation>
    <scope>NUCLEOTIDE SEQUENCE [LARGE SCALE GENOMIC DNA]</scope>
    <source>
        <strain evidence="4 5">FP15055 ss-10</strain>
    </source>
</reference>
<feature type="compositionally biased region" description="Pro residues" evidence="2">
    <location>
        <begin position="152"/>
        <end position="161"/>
    </location>
</feature>
<dbReference type="CDD" id="cd01389">
    <property type="entry name" value="HMG-box_ROX1-like"/>
    <property type="match status" value="1"/>
</dbReference>
<dbReference type="SMART" id="SM00398">
    <property type="entry name" value="HMG"/>
    <property type="match status" value="1"/>
</dbReference>